<dbReference type="EMBL" id="CP000724">
    <property type="protein sequence ID" value="ABR46907.1"/>
    <property type="molecule type" value="Genomic_DNA"/>
</dbReference>
<dbReference type="InterPro" id="IPR001041">
    <property type="entry name" value="2Fe-2S_ferredoxin-type"/>
</dbReference>
<keyword evidence="2" id="KW-0479">Metal-binding</keyword>
<keyword evidence="1" id="KW-0001">2Fe-2S</keyword>
<dbReference type="InterPro" id="IPR002888">
    <property type="entry name" value="2Fe-2S-bd"/>
</dbReference>
<dbReference type="SUPFAM" id="SSF47741">
    <property type="entry name" value="CO dehydrogenase ISP C-domain like"/>
    <property type="match status" value="1"/>
</dbReference>
<sequence>MDCVKYEIQFILNDEKIRHEVRSNQTLLHMLREDFDLTGSKEGCGQGECGACTILIDDKPVNACLLLALEADGRVITTIEGLSQGDSLDELQSTFITNGALQCGYCTPGVIMMAKGLLKENPSPTIEEVTEGISGNLCRCTGYKRIIEAIMEVVEGNQE</sequence>
<dbReference type="FunFam" id="3.10.20.30:FF:000020">
    <property type="entry name" value="Xanthine dehydrogenase iron-sulfur subunit"/>
    <property type="match status" value="1"/>
</dbReference>
<dbReference type="GO" id="GO:0046872">
    <property type="term" value="F:metal ion binding"/>
    <property type="evidence" value="ECO:0007669"/>
    <property type="project" value="UniProtKB-KW"/>
</dbReference>
<accession>A6TL39</accession>
<dbReference type="PROSITE" id="PS51085">
    <property type="entry name" value="2FE2S_FER_2"/>
    <property type="match status" value="1"/>
</dbReference>
<dbReference type="eggNOG" id="COG2080">
    <property type="taxonomic scope" value="Bacteria"/>
</dbReference>
<dbReference type="InterPro" id="IPR051452">
    <property type="entry name" value="Diverse_Oxidoreductases"/>
</dbReference>
<organism evidence="8 9">
    <name type="scientific">Alkaliphilus metalliredigens (strain QYMF)</name>
    <dbReference type="NCBI Taxonomy" id="293826"/>
    <lineage>
        <taxon>Bacteria</taxon>
        <taxon>Bacillati</taxon>
        <taxon>Bacillota</taxon>
        <taxon>Clostridia</taxon>
        <taxon>Peptostreptococcales</taxon>
        <taxon>Natronincolaceae</taxon>
        <taxon>Alkaliphilus</taxon>
    </lineage>
</organism>
<name>A6TL39_ALKMQ</name>
<keyword evidence="5" id="KW-0411">Iron-sulfur</keyword>
<dbReference type="PROSITE" id="PS00197">
    <property type="entry name" value="2FE2S_FER_1"/>
    <property type="match status" value="1"/>
</dbReference>
<feature type="domain" description="2Fe-2S ferredoxin-type" evidence="7">
    <location>
        <begin position="6"/>
        <end position="82"/>
    </location>
</feature>
<dbReference type="PANTHER" id="PTHR44379:SF8">
    <property type="entry name" value="XANTHINE DEHYDROGENASE IRON-SULFUR-BINDING SUBUNIT XDHC-RELATED"/>
    <property type="match status" value="1"/>
</dbReference>
<dbReference type="CDD" id="cd00207">
    <property type="entry name" value="fer2"/>
    <property type="match status" value="1"/>
</dbReference>
<dbReference type="Pfam" id="PF01799">
    <property type="entry name" value="Fer2_2"/>
    <property type="match status" value="1"/>
</dbReference>
<evidence type="ECO:0000256" key="1">
    <source>
        <dbReference type="ARBA" id="ARBA00022714"/>
    </source>
</evidence>
<evidence type="ECO:0000313" key="8">
    <source>
        <dbReference type="EMBL" id="ABR46907.1"/>
    </source>
</evidence>
<keyword evidence="9" id="KW-1185">Reference proteome</keyword>
<evidence type="ECO:0000256" key="2">
    <source>
        <dbReference type="ARBA" id="ARBA00022723"/>
    </source>
</evidence>
<evidence type="ECO:0000256" key="4">
    <source>
        <dbReference type="ARBA" id="ARBA00023004"/>
    </source>
</evidence>
<dbReference type="HOGENOM" id="CLU_052511_3_1_9"/>
<protein>
    <submittedName>
        <fullName evidence="8">(2Fe-2S)-binding domain protein</fullName>
    </submittedName>
</protein>
<evidence type="ECO:0000256" key="5">
    <source>
        <dbReference type="ARBA" id="ARBA00023014"/>
    </source>
</evidence>
<evidence type="ECO:0000259" key="7">
    <source>
        <dbReference type="PROSITE" id="PS51085"/>
    </source>
</evidence>
<evidence type="ECO:0000313" key="9">
    <source>
        <dbReference type="Proteomes" id="UP000001572"/>
    </source>
</evidence>
<dbReference type="GO" id="GO:0016491">
    <property type="term" value="F:oxidoreductase activity"/>
    <property type="evidence" value="ECO:0007669"/>
    <property type="project" value="UniProtKB-KW"/>
</dbReference>
<keyword evidence="4" id="KW-0408">Iron</keyword>
<dbReference type="InterPro" id="IPR036010">
    <property type="entry name" value="2Fe-2S_ferredoxin-like_sf"/>
</dbReference>
<evidence type="ECO:0000256" key="3">
    <source>
        <dbReference type="ARBA" id="ARBA00023002"/>
    </source>
</evidence>
<dbReference type="AlphaFoldDB" id="A6TL39"/>
<dbReference type="InterPro" id="IPR036884">
    <property type="entry name" value="2Fe-2S-bd_dom_sf"/>
</dbReference>
<dbReference type="SUPFAM" id="SSF54292">
    <property type="entry name" value="2Fe-2S ferredoxin-like"/>
    <property type="match status" value="1"/>
</dbReference>
<dbReference type="Gene3D" id="1.10.150.120">
    <property type="entry name" value="[2Fe-2S]-binding domain"/>
    <property type="match status" value="1"/>
</dbReference>
<proteinExistence type="predicted"/>
<dbReference type="PANTHER" id="PTHR44379">
    <property type="entry name" value="OXIDOREDUCTASE WITH IRON-SULFUR SUBUNIT"/>
    <property type="match status" value="1"/>
</dbReference>
<gene>
    <name evidence="8" type="ordered locus">Amet_0682</name>
</gene>
<dbReference type="Pfam" id="PF00111">
    <property type="entry name" value="Fer2"/>
    <property type="match status" value="1"/>
</dbReference>
<dbReference type="GO" id="GO:0051537">
    <property type="term" value="F:2 iron, 2 sulfur cluster binding"/>
    <property type="evidence" value="ECO:0007669"/>
    <property type="project" value="UniProtKB-KW"/>
</dbReference>
<comment type="pathway">
    <text evidence="6">Alkaloid degradation; nicotine degradation.</text>
</comment>
<dbReference type="Gene3D" id="3.10.20.30">
    <property type="match status" value="1"/>
</dbReference>
<keyword evidence="3" id="KW-0560">Oxidoreductase</keyword>
<dbReference type="InterPro" id="IPR006058">
    <property type="entry name" value="2Fe2S_fd_BS"/>
</dbReference>
<dbReference type="STRING" id="293826.Amet_0682"/>
<reference evidence="9" key="1">
    <citation type="journal article" date="2016" name="Genome Announc.">
        <title>Complete genome sequence of Alkaliphilus metalliredigens strain QYMF, an alkaliphilic and metal-reducing bacterium isolated from borax-contaminated leachate ponds.</title>
        <authorList>
            <person name="Hwang C."/>
            <person name="Copeland A."/>
            <person name="Lucas S."/>
            <person name="Lapidus A."/>
            <person name="Barry K."/>
            <person name="Detter J.C."/>
            <person name="Glavina Del Rio T."/>
            <person name="Hammon N."/>
            <person name="Israni S."/>
            <person name="Dalin E."/>
            <person name="Tice H."/>
            <person name="Pitluck S."/>
            <person name="Chertkov O."/>
            <person name="Brettin T."/>
            <person name="Bruce D."/>
            <person name="Han C."/>
            <person name="Schmutz J."/>
            <person name="Larimer F."/>
            <person name="Land M.L."/>
            <person name="Hauser L."/>
            <person name="Kyrpides N."/>
            <person name="Mikhailova N."/>
            <person name="Ye Q."/>
            <person name="Zhou J."/>
            <person name="Richardson P."/>
            <person name="Fields M.W."/>
        </authorList>
    </citation>
    <scope>NUCLEOTIDE SEQUENCE [LARGE SCALE GENOMIC DNA]</scope>
    <source>
        <strain evidence="9">QYMF</strain>
    </source>
</reference>
<dbReference type="Proteomes" id="UP000001572">
    <property type="component" value="Chromosome"/>
</dbReference>
<dbReference type="InterPro" id="IPR012675">
    <property type="entry name" value="Beta-grasp_dom_sf"/>
</dbReference>
<evidence type="ECO:0000256" key="6">
    <source>
        <dbReference type="ARBA" id="ARBA00060707"/>
    </source>
</evidence>
<dbReference type="KEGG" id="amt:Amet_0682"/>